<sequence>MKNKLFLNGLFVVFALLFCNVAFGNTPKKVFIIHSYEKGHICGQPQEDGIIEAFKESGLEPGRDVEFHYFYMDTKKTYTTPAEIEQRGKLALEKVKNIHPDILLVIDDNAIKTVMMPLIGSDIQVVFCGMNGQPEDYSMRKHFMDSRRKPGGKVTGVYEKLYLVRSLGLMKAVLPDLKKVLGITDYSPTGNAITNQFKKEIEEETPAVAFELVRVKDFAEYKKVISLVNEDHEIGAIYPAALSLRTPEGKTYTAPDIFRWTIKNCDKPGMALNYFFAKLGIFGGAAVDFKAMGHQAGTKAVKIIKGSRAGDLPIEDADKYAIVFNLARAKELGINIPFEILGAADFVYEEVILK</sequence>
<dbReference type="EMBL" id="PQXF01000043">
    <property type="protein sequence ID" value="PXF58046.1"/>
    <property type="molecule type" value="Genomic_DNA"/>
</dbReference>
<evidence type="ECO:0000313" key="1">
    <source>
        <dbReference type="EMBL" id="PXF58046.1"/>
    </source>
</evidence>
<name>A0AC61KZR9_9EURY</name>
<protein>
    <submittedName>
        <fullName evidence="1">Uncharacterized protein</fullName>
    </submittedName>
</protein>
<organism evidence="1 2">
    <name type="scientific">Candidatus Methanogaster sp</name>
    <dbReference type="NCBI Taxonomy" id="3386292"/>
    <lineage>
        <taxon>Archaea</taxon>
        <taxon>Methanobacteriati</taxon>
        <taxon>Methanobacteriota</taxon>
        <taxon>Stenosarchaea group</taxon>
        <taxon>Methanomicrobia</taxon>
        <taxon>Methanosarcinales</taxon>
        <taxon>ANME-2 cluster</taxon>
        <taxon>Candidatus Methanogasteraceae</taxon>
        <taxon>Candidatus Methanogaster</taxon>
    </lineage>
</organism>
<gene>
    <name evidence="1" type="ORF">C4B59_14030</name>
</gene>
<accession>A0AC61KZR9</accession>
<reference evidence="1" key="1">
    <citation type="submission" date="2018-01" db="EMBL/GenBank/DDBJ databases">
        <authorList>
            <person name="Krukenberg V."/>
        </authorList>
    </citation>
    <scope>NUCLEOTIDE SEQUENCE</scope>
    <source>
        <strain evidence="1">E20ANME2</strain>
    </source>
</reference>
<comment type="caution">
    <text evidence="1">The sequence shown here is derived from an EMBL/GenBank/DDBJ whole genome shotgun (WGS) entry which is preliminary data.</text>
</comment>
<evidence type="ECO:0000313" key="2">
    <source>
        <dbReference type="Proteomes" id="UP000248329"/>
    </source>
</evidence>
<dbReference type="Proteomes" id="UP000248329">
    <property type="component" value="Unassembled WGS sequence"/>
</dbReference>
<proteinExistence type="predicted"/>